<evidence type="ECO:0000256" key="12">
    <source>
        <dbReference type="ARBA" id="ARBA00022842"/>
    </source>
</evidence>
<keyword evidence="12" id="KW-0460">Magnesium</keyword>
<name>A0ABW5JPH6_9BACT</name>
<evidence type="ECO:0000256" key="8">
    <source>
        <dbReference type="ARBA" id="ARBA00022598"/>
    </source>
</evidence>
<evidence type="ECO:0000256" key="14">
    <source>
        <dbReference type="ARBA" id="ARBA00030048"/>
    </source>
</evidence>
<dbReference type="Gene3D" id="3.90.190.20">
    <property type="entry name" value="Mur ligase, C-terminal domain"/>
    <property type="match status" value="1"/>
</dbReference>
<dbReference type="Pfam" id="PF02875">
    <property type="entry name" value="Mur_ligase_C"/>
    <property type="match status" value="1"/>
</dbReference>
<dbReference type="PANTHER" id="PTHR11136:SF0">
    <property type="entry name" value="DIHYDROFOLATE SYNTHETASE-RELATED"/>
    <property type="match status" value="1"/>
</dbReference>
<evidence type="ECO:0000256" key="4">
    <source>
        <dbReference type="ARBA" id="ARBA00008276"/>
    </source>
</evidence>
<comment type="catalytic activity">
    <reaction evidence="17">
        <text>(6S)-5,6,7,8-tetrahydrofolyl-(gamma-L-Glu)(n) + L-glutamate + ATP = (6S)-5,6,7,8-tetrahydrofolyl-(gamma-L-Glu)(n+1) + ADP + phosphate + H(+)</text>
        <dbReference type="Rhea" id="RHEA:10580"/>
        <dbReference type="Rhea" id="RHEA-COMP:14738"/>
        <dbReference type="Rhea" id="RHEA-COMP:14740"/>
        <dbReference type="ChEBI" id="CHEBI:15378"/>
        <dbReference type="ChEBI" id="CHEBI:29985"/>
        <dbReference type="ChEBI" id="CHEBI:30616"/>
        <dbReference type="ChEBI" id="CHEBI:43474"/>
        <dbReference type="ChEBI" id="CHEBI:141005"/>
        <dbReference type="ChEBI" id="CHEBI:456216"/>
        <dbReference type="EC" id="6.3.2.17"/>
    </reaction>
</comment>
<evidence type="ECO:0000256" key="20">
    <source>
        <dbReference type="ARBA" id="ARBA00049161"/>
    </source>
</evidence>
<dbReference type="NCBIfam" id="TIGR01499">
    <property type="entry name" value="folC"/>
    <property type="match status" value="1"/>
</dbReference>
<comment type="pathway">
    <text evidence="2">Cofactor biosynthesis; tetrahydrofolate biosynthesis; 7,8-dihydrofolate from 2-amino-4-hydroxy-6-hydroxymethyl-7,8-dihydropteridine diphosphate and 4-aminobenzoate: step 2/2.</text>
</comment>
<dbReference type="EC" id="6.3.2.12" evidence="5"/>
<sequence length="417" mass="46914">MSRFNSISDVHSFLDSIPMFQKAGTSAANFSLDAIRTFCEALGDPQKQYPSIHVAGTNGKGTTSYLLEKIYSDAGYKAGLFTSPHLLRYNERVRVGQLEITDQQMLEFFRTADDLFKEIKLSYFEISTALAFWFFAEQEVDVAIIETGLGGRLDSTNIITPEVSVITSIGLDHQSVLGDTIEEIAAEKAGIIKESIPVVIGNITGSAKTVIEHEARSKHASLTYAEELDPKWNKGTVTLKKADIEIKTSFKESVNRWNVAISFLVTEVLQDQFPMPEDRLLDAIKNFEGAPGRFEKIHPKYEWYFSGSHNSQALESSLEGIRAIKSISETVLVFSAMKDKLNPEMFKYLRGFKKAYFIEQEGDRAAKLSDLKGNLEVELIGESQKENILNELKTELVIFMGSFYFYPIVKRWTENVS</sequence>
<evidence type="ECO:0000256" key="17">
    <source>
        <dbReference type="ARBA" id="ARBA00047493"/>
    </source>
</evidence>
<dbReference type="Pfam" id="PF08245">
    <property type="entry name" value="Mur_ligase_M"/>
    <property type="match status" value="1"/>
</dbReference>
<evidence type="ECO:0000259" key="22">
    <source>
        <dbReference type="Pfam" id="PF02875"/>
    </source>
</evidence>
<feature type="domain" description="Mur ligase C-terminal" evidence="22">
    <location>
        <begin position="292"/>
        <end position="379"/>
    </location>
</feature>
<evidence type="ECO:0000256" key="13">
    <source>
        <dbReference type="ARBA" id="ARBA00022909"/>
    </source>
</evidence>
<dbReference type="InterPro" id="IPR001645">
    <property type="entry name" value="Folylpolyglutamate_synth"/>
</dbReference>
<evidence type="ECO:0000256" key="9">
    <source>
        <dbReference type="ARBA" id="ARBA00022723"/>
    </source>
</evidence>
<keyword evidence="9" id="KW-0479">Metal-binding</keyword>
<evidence type="ECO:0000256" key="15">
    <source>
        <dbReference type="ARBA" id="ARBA00030592"/>
    </source>
</evidence>
<dbReference type="Gene3D" id="3.40.1190.10">
    <property type="entry name" value="Mur-like, catalytic domain"/>
    <property type="match status" value="1"/>
</dbReference>
<accession>A0ABW5JPH6</accession>
<dbReference type="PIRSF" id="PIRSF001563">
    <property type="entry name" value="Folylpolyglu_synth"/>
    <property type="match status" value="1"/>
</dbReference>
<keyword evidence="11 21" id="KW-0067">ATP-binding</keyword>
<comment type="catalytic activity">
    <reaction evidence="20">
        <text>7,8-dihydropteroate + L-glutamate + ATP = 7,8-dihydrofolate + ADP + phosphate + H(+)</text>
        <dbReference type="Rhea" id="RHEA:23584"/>
        <dbReference type="ChEBI" id="CHEBI:15378"/>
        <dbReference type="ChEBI" id="CHEBI:17839"/>
        <dbReference type="ChEBI" id="CHEBI:29985"/>
        <dbReference type="ChEBI" id="CHEBI:30616"/>
        <dbReference type="ChEBI" id="CHEBI:43474"/>
        <dbReference type="ChEBI" id="CHEBI:57451"/>
        <dbReference type="ChEBI" id="CHEBI:456216"/>
        <dbReference type="EC" id="6.3.2.12"/>
    </reaction>
</comment>
<dbReference type="InterPro" id="IPR018109">
    <property type="entry name" value="Folylpolyglutamate_synth_CS"/>
</dbReference>
<evidence type="ECO:0000256" key="11">
    <source>
        <dbReference type="ARBA" id="ARBA00022840"/>
    </source>
</evidence>
<keyword evidence="8 21" id="KW-0436">Ligase</keyword>
<dbReference type="InterPro" id="IPR004101">
    <property type="entry name" value="Mur_ligase_C"/>
</dbReference>
<feature type="domain" description="Mur ligase central" evidence="23">
    <location>
        <begin position="54"/>
        <end position="250"/>
    </location>
</feature>
<comment type="pathway">
    <text evidence="3">Cofactor biosynthesis; tetrahydrofolylpolyglutamate biosynthesis.</text>
</comment>
<evidence type="ECO:0000256" key="19">
    <source>
        <dbReference type="ARBA" id="ARBA00049035"/>
    </source>
</evidence>
<dbReference type="PROSITE" id="PS01012">
    <property type="entry name" value="FOLYLPOLYGLU_SYNT_2"/>
    <property type="match status" value="1"/>
</dbReference>
<evidence type="ECO:0000256" key="1">
    <source>
        <dbReference type="ARBA" id="ARBA00002714"/>
    </source>
</evidence>
<reference evidence="25" key="1">
    <citation type="journal article" date="2019" name="Int. J. Syst. Evol. Microbiol.">
        <title>The Global Catalogue of Microorganisms (GCM) 10K type strain sequencing project: providing services to taxonomists for standard genome sequencing and annotation.</title>
        <authorList>
            <consortium name="The Broad Institute Genomics Platform"/>
            <consortium name="The Broad Institute Genome Sequencing Center for Infectious Disease"/>
            <person name="Wu L."/>
            <person name="Ma J."/>
        </authorList>
    </citation>
    <scope>NUCLEOTIDE SEQUENCE [LARGE SCALE GENOMIC DNA]</scope>
    <source>
        <strain evidence="25">KCTC 52042</strain>
    </source>
</reference>
<dbReference type="InterPro" id="IPR013221">
    <property type="entry name" value="Mur_ligase_cen"/>
</dbReference>
<dbReference type="EC" id="6.3.2.17" evidence="6"/>
<evidence type="ECO:0000313" key="24">
    <source>
        <dbReference type="EMBL" id="MFD2533464.1"/>
    </source>
</evidence>
<dbReference type="InterPro" id="IPR036565">
    <property type="entry name" value="Mur-like_cat_sf"/>
</dbReference>
<comment type="similarity">
    <text evidence="4 21">Belongs to the folylpolyglutamate synthase family.</text>
</comment>
<keyword evidence="25" id="KW-1185">Reference proteome</keyword>
<evidence type="ECO:0000256" key="18">
    <source>
        <dbReference type="ARBA" id="ARBA00047808"/>
    </source>
</evidence>
<keyword evidence="13" id="KW-0289">Folate biosynthesis</keyword>
<dbReference type="EMBL" id="JBHULI010000025">
    <property type="protein sequence ID" value="MFD2533464.1"/>
    <property type="molecule type" value="Genomic_DNA"/>
</dbReference>
<evidence type="ECO:0000259" key="23">
    <source>
        <dbReference type="Pfam" id="PF08245"/>
    </source>
</evidence>
<evidence type="ECO:0000256" key="5">
    <source>
        <dbReference type="ARBA" id="ARBA00013023"/>
    </source>
</evidence>
<evidence type="ECO:0000256" key="21">
    <source>
        <dbReference type="PIRNR" id="PIRNR001563"/>
    </source>
</evidence>
<dbReference type="SUPFAM" id="SSF53244">
    <property type="entry name" value="MurD-like peptide ligases, peptide-binding domain"/>
    <property type="match status" value="1"/>
</dbReference>
<dbReference type="PANTHER" id="PTHR11136">
    <property type="entry name" value="FOLYLPOLYGLUTAMATE SYNTHASE-RELATED"/>
    <property type="match status" value="1"/>
</dbReference>
<keyword evidence="10 21" id="KW-0547">Nucleotide-binding</keyword>
<organism evidence="24 25">
    <name type="scientific">Gracilimonas halophila</name>
    <dbReference type="NCBI Taxonomy" id="1834464"/>
    <lineage>
        <taxon>Bacteria</taxon>
        <taxon>Pseudomonadati</taxon>
        <taxon>Balneolota</taxon>
        <taxon>Balneolia</taxon>
        <taxon>Balneolales</taxon>
        <taxon>Balneolaceae</taxon>
        <taxon>Gracilimonas</taxon>
    </lineage>
</organism>
<evidence type="ECO:0000256" key="3">
    <source>
        <dbReference type="ARBA" id="ARBA00005150"/>
    </source>
</evidence>
<dbReference type="GO" id="GO:0016874">
    <property type="term" value="F:ligase activity"/>
    <property type="evidence" value="ECO:0007669"/>
    <property type="project" value="UniProtKB-KW"/>
</dbReference>
<comment type="caution">
    <text evidence="24">The sequence shown here is derived from an EMBL/GenBank/DDBJ whole genome shotgun (WGS) entry which is preliminary data.</text>
</comment>
<dbReference type="InterPro" id="IPR036615">
    <property type="entry name" value="Mur_ligase_C_dom_sf"/>
</dbReference>
<evidence type="ECO:0000256" key="16">
    <source>
        <dbReference type="ARBA" id="ARBA00032510"/>
    </source>
</evidence>
<comment type="catalytic activity">
    <reaction evidence="18">
        <text>10-formyltetrahydrofolyl-(gamma-L-Glu)(n) + L-glutamate + ATP = 10-formyltetrahydrofolyl-(gamma-L-Glu)(n+1) + ADP + phosphate + H(+)</text>
        <dbReference type="Rhea" id="RHEA:51904"/>
        <dbReference type="Rhea" id="RHEA-COMP:13088"/>
        <dbReference type="Rhea" id="RHEA-COMP:14300"/>
        <dbReference type="ChEBI" id="CHEBI:15378"/>
        <dbReference type="ChEBI" id="CHEBI:29985"/>
        <dbReference type="ChEBI" id="CHEBI:30616"/>
        <dbReference type="ChEBI" id="CHEBI:43474"/>
        <dbReference type="ChEBI" id="CHEBI:134413"/>
        <dbReference type="ChEBI" id="CHEBI:456216"/>
        <dbReference type="EC" id="6.3.2.17"/>
    </reaction>
</comment>
<protein>
    <recommendedName>
        <fullName evidence="7">Dihydrofolate synthase/folylpolyglutamate synthase</fullName>
        <ecNumber evidence="5">6.3.2.12</ecNumber>
        <ecNumber evidence="6">6.3.2.17</ecNumber>
    </recommendedName>
    <alternativeName>
        <fullName evidence="16">Folylpoly-gamma-glutamate synthetase-dihydrofolate synthetase</fullName>
    </alternativeName>
    <alternativeName>
        <fullName evidence="14">Folylpolyglutamate synthetase</fullName>
    </alternativeName>
    <alternativeName>
        <fullName evidence="15">Tetrahydrofolylpolyglutamate synthase</fullName>
    </alternativeName>
</protein>
<evidence type="ECO:0000256" key="7">
    <source>
        <dbReference type="ARBA" id="ARBA00019357"/>
    </source>
</evidence>
<dbReference type="SUPFAM" id="SSF53623">
    <property type="entry name" value="MurD-like peptide ligases, catalytic domain"/>
    <property type="match status" value="1"/>
</dbReference>
<dbReference type="Proteomes" id="UP001597460">
    <property type="component" value="Unassembled WGS sequence"/>
</dbReference>
<evidence type="ECO:0000256" key="2">
    <source>
        <dbReference type="ARBA" id="ARBA00004799"/>
    </source>
</evidence>
<dbReference type="RefSeq" id="WP_390303811.1">
    <property type="nucleotide sequence ID" value="NZ_JBHULI010000025.1"/>
</dbReference>
<evidence type="ECO:0000256" key="6">
    <source>
        <dbReference type="ARBA" id="ARBA00013025"/>
    </source>
</evidence>
<evidence type="ECO:0000256" key="10">
    <source>
        <dbReference type="ARBA" id="ARBA00022741"/>
    </source>
</evidence>
<evidence type="ECO:0000313" key="25">
    <source>
        <dbReference type="Proteomes" id="UP001597460"/>
    </source>
</evidence>
<comment type="function">
    <text evidence="1">Functions in two distinct reactions of the de novo folate biosynthetic pathway. Catalyzes the addition of a glutamate residue to dihydropteroate (7,8-dihydropteroate or H2Pte) to form dihydrofolate (7,8-dihydrofolate monoglutamate or H2Pte-Glu). Also catalyzes successive additions of L-glutamate to tetrahydrofolate or 10-formyltetrahydrofolate or 5,10-methylenetetrahydrofolate, leading to folylpolyglutamate derivatives.</text>
</comment>
<gene>
    <name evidence="24" type="ORF">ACFSVN_13500</name>
</gene>
<proteinExistence type="inferred from homology"/>
<comment type="catalytic activity">
    <reaction evidence="19">
        <text>(6R)-5,10-methylenetetrahydrofolyl-(gamma-L-Glu)(n) + L-glutamate + ATP = (6R)-5,10-methylenetetrahydrofolyl-(gamma-L-Glu)(n+1) + ADP + phosphate + H(+)</text>
        <dbReference type="Rhea" id="RHEA:51912"/>
        <dbReference type="Rhea" id="RHEA-COMP:13257"/>
        <dbReference type="Rhea" id="RHEA-COMP:13258"/>
        <dbReference type="ChEBI" id="CHEBI:15378"/>
        <dbReference type="ChEBI" id="CHEBI:29985"/>
        <dbReference type="ChEBI" id="CHEBI:30616"/>
        <dbReference type="ChEBI" id="CHEBI:43474"/>
        <dbReference type="ChEBI" id="CHEBI:136572"/>
        <dbReference type="ChEBI" id="CHEBI:456216"/>
        <dbReference type="EC" id="6.3.2.17"/>
    </reaction>
</comment>